<dbReference type="SUPFAM" id="SSF49899">
    <property type="entry name" value="Concanavalin A-like lectins/glucanases"/>
    <property type="match status" value="1"/>
</dbReference>
<sequence>MKKITPNSKMTLLILSALFSLFINAQELHPALVTNSGNVISQKNTSPVLAEKDTDGDGIPDRNDLDDDNDGIPDAIEALSCGTGFSFCDSDNDGIPNSSDLDSDNDGIPDIEEAGFASYSNNKATIDPANWIDANANGLHDAIEAMLAAGTYHLPDTDNDGVKDFTDLDSDNDGLFDVDEAGERNGDGDRNGDGVGDGIDSDGDGILDVFDTLTGFGSVDRPLARKTSGNSKADYQKTDSDGDGIYDIATTLFSHLDTDNDGMINAVEDIDHDGILDIVDTDVTNAGSPRSLNNKLFVEFDGRNDYGDGMQLLSNLNQASMMGWIKLSRNSSEDVFVMGQENFNISLRSSNNQLAATANGTTILSSENLELNRWYHISAVYNANDPSAKLKLYLNGKEAVSSNNGALSGHLNTATAKFTFAKNPVADSNYFNGGIDEIRVFKTALTDDMIQKMVYQEIRKNGAAIRGEIIPKDIEGLSWSSLLAYYKMDTFQNDATSNLISENTTAAQDITAAHIYNVKNIRLQLAPMPFTTTRAGNLETSISPNSSVRASDANTYVWSIIKIKHNTQISANQTSLGMFIEPGVTVSIDNENKLQNTWYLKLDGKIDLKGKSQLVQTEFSELDATSTGYIEKDQSGQSNIYNYNYWCSPVGAVSPMGNNSGYNINAVMKDATNPESLKNITWTSTMNGAPTTPITVSSFWIFKFQNLNAYTANWSSVGSTGILHAGEGFSMKGSGALGAYQNYAFTGKPNNGDINVAVSSNTPNLCGNPYPSALDTDRFIADNVTSTTGAIYLWENYVTNNTHYQTDHQGGYATRSLVGGTPAMSPIGQNNSDSQFQTPGRYIPVGQAFFMVGISTAGDIKFRNTQRAFVKETNTASTNVFKNNASPSNSNIEDAAQADGFARIRIGFDTPDHYHRQLLIGFMDNLATDGIDTGYDAQSIDTQPTDLFFENRLNIQGVGAFNTDNSYPLMVKSSTGGISKFVLDKIENMDEQQPIYIFDNVTQQYHDLRNDGFEINIPAGATNGRFSLRFKDPSALATTNFSLNNDVLVAYATNDNTIVIKNNNTDVTIETVMLFNMLGQSVNQWNVKNELQTKISIPVTNLSSGTYIIKVHTNKGELSKKVTIR</sequence>
<feature type="compositionally biased region" description="Basic and acidic residues" evidence="3">
    <location>
        <begin position="181"/>
        <end position="192"/>
    </location>
</feature>
<evidence type="ECO:0000313" key="7">
    <source>
        <dbReference type="Proteomes" id="UP000199580"/>
    </source>
</evidence>
<dbReference type="GO" id="GO:0005975">
    <property type="term" value="P:carbohydrate metabolic process"/>
    <property type="evidence" value="ECO:0007669"/>
    <property type="project" value="UniProtKB-ARBA"/>
</dbReference>
<dbReference type="EMBL" id="FNEZ01000007">
    <property type="protein sequence ID" value="SDK53272.1"/>
    <property type="molecule type" value="Genomic_DNA"/>
</dbReference>
<evidence type="ECO:0000256" key="3">
    <source>
        <dbReference type="SAM" id="MobiDB-lite"/>
    </source>
</evidence>
<dbReference type="Pfam" id="PF13385">
    <property type="entry name" value="Laminin_G_3"/>
    <property type="match status" value="1"/>
</dbReference>
<dbReference type="Proteomes" id="UP000199580">
    <property type="component" value="Unassembled WGS sequence"/>
</dbReference>
<dbReference type="NCBIfam" id="TIGR04183">
    <property type="entry name" value="Por_Secre_tail"/>
    <property type="match status" value="1"/>
</dbReference>
<name>A0A1G9CNM6_9FLAO</name>
<dbReference type="GO" id="GO:0005509">
    <property type="term" value="F:calcium ion binding"/>
    <property type="evidence" value="ECO:0007669"/>
    <property type="project" value="InterPro"/>
</dbReference>
<feature type="region of interest" description="Disordered" evidence="3">
    <location>
        <begin position="44"/>
        <end position="72"/>
    </location>
</feature>
<keyword evidence="2" id="KW-1015">Disulfide bond</keyword>
<keyword evidence="1 4" id="KW-0732">Signal</keyword>
<evidence type="ECO:0000313" key="6">
    <source>
        <dbReference type="EMBL" id="SDK53272.1"/>
    </source>
</evidence>
<feature type="chain" id="PRO_5011695844" evidence="4">
    <location>
        <begin position="26"/>
        <end position="1125"/>
    </location>
</feature>
<organism evidence="6 7">
    <name type="scientific">Flavobacterium noncentrifugens</name>
    <dbReference type="NCBI Taxonomy" id="1128970"/>
    <lineage>
        <taxon>Bacteria</taxon>
        <taxon>Pseudomonadati</taxon>
        <taxon>Bacteroidota</taxon>
        <taxon>Flavobacteriia</taxon>
        <taxon>Flavobacteriales</taxon>
        <taxon>Flavobacteriaceae</taxon>
        <taxon>Flavobacterium</taxon>
    </lineage>
</organism>
<reference evidence="6 7" key="1">
    <citation type="submission" date="2016-10" db="EMBL/GenBank/DDBJ databases">
        <authorList>
            <person name="de Groot N.N."/>
        </authorList>
    </citation>
    <scope>NUCLEOTIDE SEQUENCE [LARGE SCALE GENOMIC DNA]</scope>
    <source>
        <strain evidence="6 7">CGMCC 1.10076</strain>
    </source>
</reference>
<dbReference type="Gene3D" id="4.10.1080.10">
    <property type="entry name" value="TSP type-3 repeat"/>
    <property type="match status" value="2"/>
</dbReference>
<dbReference type="GO" id="GO:0004553">
    <property type="term" value="F:hydrolase activity, hydrolyzing O-glycosyl compounds"/>
    <property type="evidence" value="ECO:0007669"/>
    <property type="project" value="UniProtKB-ARBA"/>
</dbReference>
<gene>
    <name evidence="6" type="ORF">SAMN04487935_3599</name>
</gene>
<dbReference type="RefSeq" id="WP_139171801.1">
    <property type="nucleotide sequence ID" value="NZ_BKAI01000010.1"/>
</dbReference>
<dbReference type="OrthoDB" id="2582440at2"/>
<dbReference type="InterPro" id="IPR026444">
    <property type="entry name" value="Secre_tail"/>
</dbReference>
<dbReference type="InterPro" id="IPR013320">
    <property type="entry name" value="ConA-like_dom_sf"/>
</dbReference>
<dbReference type="STRING" id="1128970.SAMN04487935_3599"/>
<proteinExistence type="predicted"/>
<dbReference type="Gene3D" id="2.60.120.200">
    <property type="match status" value="1"/>
</dbReference>
<dbReference type="SMART" id="SM00560">
    <property type="entry name" value="LamGL"/>
    <property type="match status" value="1"/>
</dbReference>
<feature type="region of interest" description="Disordered" evidence="3">
    <location>
        <begin position="178"/>
        <end position="198"/>
    </location>
</feature>
<dbReference type="Pfam" id="PF18962">
    <property type="entry name" value="Por_Secre_tail"/>
    <property type="match status" value="1"/>
</dbReference>
<keyword evidence="7" id="KW-1185">Reference proteome</keyword>
<dbReference type="AlphaFoldDB" id="A0A1G9CNM6"/>
<dbReference type="SUPFAM" id="SSF103647">
    <property type="entry name" value="TSP type-3 repeat"/>
    <property type="match status" value="3"/>
</dbReference>
<feature type="signal peptide" evidence="4">
    <location>
        <begin position="1"/>
        <end position="25"/>
    </location>
</feature>
<feature type="domain" description="LamG-like jellyroll fold" evidence="5">
    <location>
        <begin position="317"/>
        <end position="448"/>
    </location>
</feature>
<protein>
    <submittedName>
        <fullName evidence="6">Por secretion system C-terminal sorting domain-containing protein</fullName>
    </submittedName>
</protein>
<dbReference type="InterPro" id="IPR028974">
    <property type="entry name" value="TSP_type-3_rpt"/>
</dbReference>
<evidence type="ECO:0000259" key="5">
    <source>
        <dbReference type="SMART" id="SM00560"/>
    </source>
</evidence>
<dbReference type="InterPro" id="IPR006558">
    <property type="entry name" value="LamG-like"/>
</dbReference>
<feature type="compositionally biased region" description="Basic and acidic residues" evidence="3">
    <location>
        <begin position="50"/>
        <end position="63"/>
    </location>
</feature>
<evidence type="ECO:0000256" key="2">
    <source>
        <dbReference type="ARBA" id="ARBA00023157"/>
    </source>
</evidence>
<evidence type="ECO:0000256" key="4">
    <source>
        <dbReference type="SAM" id="SignalP"/>
    </source>
</evidence>
<accession>A0A1G9CNM6</accession>
<evidence type="ECO:0000256" key="1">
    <source>
        <dbReference type="ARBA" id="ARBA00022729"/>
    </source>
</evidence>